<keyword evidence="3 4" id="KW-0732">Signal</keyword>
<dbReference type="RefSeq" id="WP_049898554.1">
    <property type="nucleotide sequence ID" value="NZ_CABLBR010000002.1"/>
</dbReference>
<dbReference type="Proteomes" id="UP001060164">
    <property type="component" value="Chromosome"/>
</dbReference>
<evidence type="ECO:0000256" key="3">
    <source>
        <dbReference type="ARBA" id="ARBA00022729"/>
    </source>
</evidence>
<dbReference type="PANTHER" id="PTHR46847">
    <property type="entry name" value="D-ALLOSE-BINDING PERIPLASMIC PROTEIN-RELATED"/>
    <property type="match status" value="1"/>
</dbReference>
<reference evidence="6" key="1">
    <citation type="journal article" date="2022" name="Cell">
        <title>Design, construction, and in vivo augmentation of a complex gut microbiome.</title>
        <authorList>
            <person name="Cheng A.G."/>
            <person name="Ho P.Y."/>
            <person name="Aranda-Diaz A."/>
            <person name="Jain S."/>
            <person name="Yu F.B."/>
            <person name="Meng X."/>
            <person name="Wang M."/>
            <person name="Iakiviak M."/>
            <person name="Nagashima K."/>
            <person name="Zhao A."/>
            <person name="Murugkar P."/>
            <person name="Patil A."/>
            <person name="Atabakhsh K."/>
            <person name="Weakley A."/>
            <person name="Yan J."/>
            <person name="Brumbaugh A.R."/>
            <person name="Higginbottom S."/>
            <person name="Dimas A."/>
            <person name="Shiver A.L."/>
            <person name="Deutschbauer A."/>
            <person name="Neff N."/>
            <person name="Sonnenburg J.L."/>
            <person name="Huang K.C."/>
            <person name="Fischbach M.A."/>
        </authorList>
    </citation>
    <scope>NUCLEOTIDE SEQUENCE</scope>
    <source>
        <strain evidence="6">DSM 19829</strain>
    </source>
</reference>
<dbReference type="EMBL" id="CP102290">
    <property type="protein sequence ID" value="UWP60649.1"/>
    <property type="molecule type" value="Genomic_DNA"/>
</dbReference>
<comment type="similarity">
    <text evidence="2">Belongs to the bacterial solute-binding protein 2 family.</text>
</comment>
<feature type="chain" id="PRO_5046093650" evidence="4">
    <location>
        <begin position="20"/>
        <end position="329"/>
    </location>
</feature>
<name>A0ABY5VKC1_9FIRM</name>
<proteinExistence type="inferred from homology"/>
<feature type="signal peptide" evidence="4">
    <location>
        <begin position="1"/>
        <end position="19"/>
    </location>
</feature>
<evidence type="ECO:0000259" key="5">
    <source>
        <dbReference type="Pfam" id="PF13407"/>
    </source>
</evidence>
<dbReference type="Pfam" id="PF13407">
    <property type="entry name" value="Peripla_BP_4"/>
    <property type="match status" value="1"/>
</dbReference>
<dbReference type="InterPro" id="IPR025997">
    <property type="entry name" value="SBP_2_dom"/>
</dbReference>
<evidence type="ECO:0000313" key="6">
    <source>
        <dbReference type="EMBL" id="UWP60649.1"/>
    </source>
</evidence>
<dbReference type="PANTHER" id="PTHR46847:SF1">
    <property type="entry name" value="D-ALLOSE-BINDING PERIPLASMIC PROTEIN-RELATED"/>
    <property type="match status" value="1"/>
</dbReference>
<sequence length="329" mass="34836">MKKRLAWLLIGTMMVSTLAGCGGKSEKSAESAAADEASAEDVGEAEGDIEIGFSGDYLSDFMANVVKGVETAAADNGAKVTVQDAEFDTAKQLQQVENFINAGADAVVVKPVDSDACEPMKKACEEAGIPFIVVNSESNAGCDVYVGSDHKYSGQLQGEFVAENLPEGGKVGILMGEMTVQASTQRTEGAKEAMAVNDKIEVASEQEAGWMRDEAMQKMENWLNSGLDLSAVIANNDEMAIGAAKVLKENGVEGVLVCGIDATEDALNMIKSGDMSMTVFQNGYEQGYQGVVSAIKLVNGETVEEYVDVPYELVTAEKADEYLEIVTGQ</sequence>
<feature type="domain" description="Periplasmic binding protein" evidence="5">
    <location>
        <begin position="51"/>
        <end position="301"/>
    </location>
</feature>
<evidence type="ECO:0000256" key="4">
    <source>
        <dbReference type="SAM" id="SignalP"/>
    </source>
</evidence>
<dbReference type="InterPro" id="IPR028082">
    <property type="entry name" value="Peripla_BP_I"/>
</dbReference>
<evidence type="ECO:0000256" key="1">
    <source>
        <dbReference type="ARBA" id="ARBA00004196"/>
    </source>
</evidence>
<gene>
    <name evidence="6" type="ORF">NQ502_06350</name>
</gene>
<accession>A0ABY5VKC1</accession>
<dbReference type="SUPFAM" id="SSF53822">
    <property type="entry name" value="Periplasmic binding protein-like I"/>
    <property type="match status" value="1"/>
</dbReference>
<dbReference type="Gene3D" id="3.40.50.2300">
    <property type="match status" value="2"/>
</dbReference>
<protein>
    <submittedName>
        <fullName evidence="6">Substrate-binding domain-containing protein</fullName>
    </submittedName>
</protein>
<organism evidence="6 7">
    <name type="scientific">Ruminococcus gauvreauii</name>
    <dbReference type="NCBI Taxonomy" id="438033"/>
    <lineage>
        <taxon>Bacteria</taxon>
        <taxon>Bacillati</taxon>
        <taxon>Bacillota</taxon>
        <taxon>Clostridia</taxon>
        <taxon>Eubacteriales</taxon>
        <taxon>Oscillospiraceae</taxon>
        <taxon>Ruminococcus</taxon>
    </lineage>
</organism>
<evidence type="ECO:0000256" key="2">
    <source>
        <dbReference type="ARBA" id="ARBA00007639"/>
    </source>
</evidence>
<evidence type="ECO:0000313" key="7">
    <source>
        <dbReference type="Proteomes" id="UP001060164"/>
    </source>
</evidence>
<dbReference type="PROSITE" id="PS51257">
    <property type="entry name" value="PROKAR_LIPOPROTEIN"/>
    <property type="match status" value="1"/>
</dbReference>
<comment type="subcellular location">
    <subcellularLocation>
        <location evidence="1">Cell envelope</location>
    </subcellularLocation>
</comment>
<keyword evidence="7" id="KW-1185">Reference proteome</keyword>